<dbReference type="EMBL" id="JAAXOP010000021">
    <property type="protein sequence ID" value="NKY53843.1"/>
    <property type="molecule type" value="Genomic_DNA"/>
</dbReference>
<name>A0A846Y3M2_9NOCA</name>
<dbReference type="InterPro" id="IPR018062">
    <property type="entry name" value="HTH_AraC-typ_CS"/>
</dbReference>
<dbReference type="InterPro" id="IPR009057">
    <property type="entry name" value="Homeodomain-like_sf"/>
</dbReference>
<feature type="domain" description="HTH araC/xylS-type" evidence="4">
    <location>
        <begin position="174"/>
        <end position="272"/>
    </location>
</feature>
<sequence>MTPVDVGTRGLDTVLADLRWRFAGRDTVVLDTGQWQFLSDAPSALLVTEGLIRVEGPGDAEDLAQEDFLFLPQPRRVAINALAAARVLRIELAPAATGTAMEALPPRVLLTGFAAHAPLAATMLRHLVEECPDPSGVQGDRVATLIASMAIESWHDRGCAPKQWLLRVNEPGIARAVAAIHAHPGRDWTVEALARIALASRSGFAAGFQEATGLTPGRYVTTLRVERAQRHLSEQDIPVGKLARQLGYTSETAFGRAFRRHTGLTPSQWRRAARMPAV</sequence>
<evidence type="ECO:0000313" key="5">
    <source>
        <dbReference type="EMBL" id="NKY53843.1"/>
    </source>
</evidence>
<dbReference type="PROSITE" id="PS01124">
    <property type="entry name" value="HTH_ARAC_FAMILY_2"/>
    <property type="match status" value="1"/>
</dbReference>
<evidence type="ECO:0000259" key="4">
    <source>
        <dbReference type="PROSITE" id="PS01124"/>
    </source>
</evidence>
<dbReference type="GO" id="GO:0043565">
    <property type="term" value="F:sequence-specific DNA binding"/>
    <property type="evidence" value="ECO:0007669"/>
    <property type="project" value="InterPro"/>
</dbReference>
<dbReference type="PANTHER" id="PTHR46796:SF7">
    <property type="entry name" value="ARAC FAMILY TRANSCRIPTIONAL REGULATOR"/>
    <property type="match status" value="1"/>
</dbReference>
<dbReference type="SMART" id="SM00342">
    <property type="entry name" value="HTH_ARAC"/>
    <property type="match status" value="1"/>
</dbReference>
<dbReference type="PROSITE" id="PS00041">
    <property type="entry name" value="HTH_ARAC_FAMILY_1"/>
    <property type="match status" value="1"/>
</dbReference>
<dbReference type="AlphaFoldDB" id="A0A846Y3M2"/>
<comment type="caution">
    <text evidence="5">The sequence shown here is derived from an EMBL/GenBank/DDBJ whole genome shotgun (WGS) entry which is preliminary data.</text>
</comment>
<dbReference type="InterPro" id="IPR018060">
    <property type="entry name" value="HTH_AraC"/>
</dbReference>
<organism evidence="5 6">
    <name type="scientific">Nocardia vermiculata</name>
    <dbReference type="NCBI Taxonomy" id="257274"/>
    <lineage>
        <taxon>Bacteria</taxon>
        <taxon>Bacillati</taxon>
        <taxon>Actinomycetota</taxon>
        <taxon>Actinomycetes</taxon>
        <taxon>Mycobacteriales</taxon>
        <taxon>Nocardiaceae</taxon>
        <taxon>Nocardia</taxon>
    </lineage>
</organism>
<dbReference type="InterPro" id="IPR050204">
    <property type="entry name" value="AraC_XylS_family_regulators"/>
</dbReference>
<proteinExistence type="predicted"/>
<dbReference type="Pfam" id="PF12833">
    <property type="entry name" value="HTH_18"/>
    <property type="match status" value="1"/>
</dbReference>
<dbReference type="InterPro" id="IPR020449">
    <property type="entry name" value="Tscrpt_reg_AraC-type_HTH"/>
</dbReference>
<dbReference type="Proteomes" id="UP000565711">
    <property type="component" value="Unassembled WGS sequence"/>
</dbReference>
<dbReference type="RefSeq" id="WP_067879688.1">
    <property type="nucleotide sequence ID" value="NZ_JAAXOP010000021.1"/>
</dbReference>
<reference evidence="5 6" key="1">
    <citation type="submission" date="2020-04" db="EMBL/GenBank/DDBJ databases">
        <title>MicrobeNet Type strains.</title>
        <authorList>
            <person name="Nicholson A.C."/>
        </authorList>
    </citation>
    <scope>NUCLEOTIDE SEQUENCE [LARGE SCALE GENOMIC DNA]</scope>
    <source>
        <strain evidence="5 6">JCM 12354</strain>
    </source>
</reference>
<accession>A0A846Y3M2</accession>
<evidence type="ECO:0000256" key="2">
    <source>
        <dbReference type="ARBA" id="ARBA00023125"/>
    </source>
</evidence>
<keyword evidence="2" id="KW-0238">DNA-binding</keyword>
<keyword evidence="6" id="KW-1185">Reference proteome</keyword>
<dbReference type="Gene3D" id="1.10.10.60">
    <property type="entry name" value="Homeodomain-like"/>
    <property type="match status" value="2"/>
</dbReference>
<protein>
    <submittedName>
        <fullName evidence="5">Helix-turn-helix transcriptional regulator</fullName>
    </submittedName>
</protein>
<keyword evidence="1" id="KW-0805">Transcription regulation</keyword>
<evidence type="ECO:0000256" key="3">
    <source>
        <dbReference type="ARBA" id="ARBA00023163"/>
    </source>
</evidence>
<evidence type="ECO:0000313" key="6">
    <source>
        <dbReference type="Proteomes" id="UP000565711"/>
    </source>
</evidence>
<dbReference type="PRINTS" id="PR00032">
    <property type="entry name" value="HTHARAC"/>
</dbReference>
<keyword evidence="3" id="KW-0804">Transcription</keyword>
<gene>
    <name evidence="5" type="ORF">HGA08_26970</name>
</gene>
<dbReference type="PANTHER" id="PTHR46796">
    <property type="entry name" value="HTH-TYPE TRANSCRIPTIONAL ACTIVATOR RHAS-RELATED"/>
    <property type="match status" value="1"/>
</dbReference>
<dbReference type="SUPFAM" id="SSF46689">
    <property type="entry name" value="Homeodomain-like"/>
    <property type="match status" value="2"/>
</dbReference>
<evidence type="ECO:0000256" key="1">
    <source>
        <dbReference type="ARBA" id="ARBA00023015"/>
    </source>
</evidence>
<dbReference type="GO" id="GO:0003700">
    <property type="term" value="F:DNA-binding transcription factor activity"/>
    <property type="evidence" value="ECO:0007669"/>
    <property type="project" value="InterPro"/>
</dbReference>